<gene>
    <name evidence="11" type="ORF">SteCoe_8704</name>
</gene>
<protein>
    <submittedName>
        <fullName evidence="11">Uncharacterized protein</fullName>
    </submittedName>
</protein>
<keyword evidence="12" id="KW-1185">Reference proteome</keyword>
<keyword evidence="8" id="KW-0175">Coiled coil</keyword>
<comment type="caution">
    <text evidence="11">The sequence shown here is derived from an EMBL/GenBank/DDBJ whole genome shotgun (WGS) entry which is preliminary data.</text>
</comment>
<reference evidence="11 12" key="1">
    <citation type="submission" date="2016-11" db="EMBL/GenBank/DDBJ databases">
        <title>The macronuclear genome of Stentor coeruleus: a giant cell with tiny introns.</title>
        <authorList>
            <person name="Slabodnick M."/>
            <person name="Ruby J.G."/>
            <person name="Reiff S.B."/>
            <person name="Swart E.C."/>
            <person name="Gosai S."/>
            <person name="Prabakaran S."/>
            <person name="Witkowska E."/>
            <person name="Larue G.E."/>
            <person name="Fisher S."/>
            <person name="Freeman R.M."/>
            <person name="Gunawardena J."/>
            <person name="Chu W."/>
            <person name="Stover N.A."/>
            <person name="Gregory B.D."/>
            <person name="Nowacki M."/>
            <person name="Derisi J."/>
            <person name="Roy S.W."/>
            <person name="Marshall W.F."/>
            <person name="Sood P."/>
        </authorList>
    </citation>
    <scope>NUCLEOTIDE SEQUENCE [LARGE SCALE GENOMIC DNA]</scope>
    <source>
        <strain evidence="11">WM001</strain>
    </source>
</reference>
<dbReference type="EMBL" id="MPUH01000132">
    <property type="protein sequence ID" value="OMJ89161.1"/>
    <property type="molecule type" value="Genomic_DNA"/>
</dbReference>
<dbReference type="Pfam" id="PF26148">
    <property type="entry name" value="VPS18_RING_C"/>
    <property type="match status" value="1"/>
</dbReference>
<organism evidence="11 12">
    <name type="scientific">Stentor coeruleus</name>
    <dbReference type="NCBI Taxonomy" id="5963"/>
    <lineage>
        <taxon>Eukaryota</taxon>
        <taxon>Sar</taxon>
        <taxon>Alveolata</taxon>
        <taxon>Ciliophora</taxon>
        <taxon>Postciliodesmatophora</taxon>
        <taxon>Heterotrichea</taxon>
        <taxon>Heterotrichida</taxon>
        <taxon>Stentoridae</taxon>
        <taxon>Stentor</taxon>
    </lineage>
</organism>
<evidence type="ECO:0000313" key="11">
    <source>
        <dbReference type="EMBL" id="OMJ89161.1"/>
    </source>
</evidence>
<evidence type="ECO:0000256" key="6">
    <source>
        <dbReference type="ARBA" id="ARBA00029433"/>
    </source>
</evidence>
<feature type="repeat" description="CHCR" evidence="7">
    <location>
        <begin position="615"/>
        <end position="770"/>
    </location>
</feature>
<keyword evidence="2" id="KW-0479">Metal-binding</keyword>
<dbReference type="GO" id="GO:0030897">
    <property type="term" value="C:HOPS complex"/>
    <property type="evidence" value="ECO:0007669"/>
    <property type="project" value="TreeGrafter"/>
</dbReference>
<dbReference type="AlphaFoldDB" id="A0A1R2CJJ2"/>
<sequence>METPGNLEWLSAEVAHSSSSAQREDNNFCRLDEDDKSEIFKLILLSTIRMRSADIKHVGLSSKFLYLITTDNQALRWELDSEERAKEPIKESMEELIIRASNLEMNKVFCDPTGFHTLISMTTSDTHYMHETATKSIVISKLHGYDIESVCFNKQCGLYQTKEILLGTSNGIIFELSLEYDKTNDAIKSVVLNKLIGLPYEESINGLLYEIYPGVPSKISIMVAAARRLYQFLGDLNEQRKVDYNKIFEKYRNNEDLITQSTHEFCGSLPKSQLQFYYNRSRADSFAWMSGSGLMYGKFANHASEELFVTKMTPIPYPIREDSEVIGIAITAFHMYFLFKRVLLVHSILSHELVHTVNFDLKAGQEMKGIFFDLDTHSLVTWSNRFVYKIIIDKEEKDVWKYYADQGLYEDAADFCRSTGSPNLPKVISLLADSYYKKGKYIESAEAYADSDKNFEEICLKFHENNSALQKFLETQLKRLSADKKTQRTLVSTWLAEIYLYHLNCVFIEVNEVRISFEEDFRTFLSLHHNDLDAVTTYTLLQTHGRIDDWVYFAELKGNFEMVILHHMNQQEFAIALEKLEHVDPISRENLLYRYSPLFMQNEPKKTVELLTKTARERHGILDLKRLIPGLLNVPIDLRAYAIEFELFCVQGLQMKDKSLHNLLIFHLAETRPALLLEYLQDEERKNALCFDTDYALSVFKLNNCIEALIFLYGMLDLHSEAVTIALEHGKFDLAKENAQKLESIDEGLARRVWLKIAIFLVKNSEIEAALDIMHESKLVKMEDLLPYFDDKVSIYNFNNELCKALNGYKESIHELKEELEASTKNREVTKDDIVMAKHSYIEVEVLQLCEICGKFAVLKSFYIYPCVHAYHKECLIEVLLPVLELRDFVRAKEARTILDKLNQVKINEWESHPLEEKLDKLLAPSCYFCSPWFIESIRDSMLDDAFEIESWSIS</sequence>
<evidence type="ECO:0000256" key="8">
    <source>
        <dbReference type="SAM" id="Coils"/>
    </source>
</evidence>
<feature type="domain" description="Pep3/Vps18 beta-propeller" evidence="9">
    <location>
        <begin position="53"/>
        <end position="392"/>
    </location>
</feature>
<keyword evidence="3" id="KW-0863">Zinc-finger</keyword>
<dbReference type="Proteomes" id="UP000187209">
    <property type="component" value="Unassembled WGS sequence"/>
</dbReference>
<dbReference type="OrthoDB" id="1845386at2759"/>
<evidence type="ECO:0000256" key="4">
    <source>
        <dbReference type="ARBA" id="ARBA00022833"/>
    </source>
</evidence>
<evidence type="ECO:0000256" key="3">
    <source>
        <dbReference type="ARBA" id="ARBA00022771"/>
    </source>
</evidence>
<evidence type="ECO:0000256" key="7">
    <source>
        <dbReference type="PROSITE-ProRule" id="PRU01006"/>
    </source>
</evidence>
<accession>A0A1R2CJJ2</accession>
<evidence type="ECO:0000259" key="10">
    <source>
        <dbReference type="Pfam" id="PF26148"/>
    </source>
</evidence>
<dbReference type="PANTHER" id="PTHR23323:SF26">
    <property type="entry name" value="VACUOLAR PROTEIN SORTING-ASSOCIATED PROTEIN 18 HOMOLOG"/>
    <property type="match status" value="1"/>
</dbReference>
<feature type="domain" description="Pep3/Vps18 RING C-terminal" evidence="10">
    <location>
        <begin position="848"/>
        <end position="935"/>
    </location>
</feature>
<name>A0A1R2CJJ2_9CILI</name>
<keyword evidence="4" id="KW-0862">Zinc</keyword>
<feature type="coiled-coil region" evidence="8">
    <location>
        <begin position="799"/>
        <end position="833"/>
    </location>
</feature>
<evidence type="ECO:0000256" key="2">
    <source>
        <dbReference type="ARBA" id="ARBA00022723"/>
    </source>
</evidence>
<evidence type="ECO:0000259" key="9">
    <source>
        <dbReference type="Pfam" id="PF05131"/>
    </source>
</evidence>
<dbReference type="PROSITE" id="PS50236">
    <property type="entry name" value="CHCR"/>
    <property type="match status" value="1"/>
</dbReference>
<dbReference type="GO" id="GO:0007032">
    <property type="term" value="P:endosome organization"/>
    <property type="evidence" value="ECO:0007669"/>
    <property type="project" value="TreeGrafter"/>
</dbReference>
<dbReference type="InterPro" id="IPR000547">
    <property type="entry name" value="Clathrin_H-chain/VPS_repeat"/>
</dbReference>
<comment type="subcellular location">
    <subcellularLocation>
        <location evidence="6">Endomembrane system</location>
        <topology evidence="6">Peripheral membrane protein</topology>
        <orientation evidence="6">Cytoplasmic side</orientation>
    </subcellularLocation>
</comment>
<dbReference type="InterPro" id="IPR058919">
    <property type="entry name" value="Pep3/Vps18_RING_C"/>
</dbReference>
<dbReference type="PANTHER" id="PTHR23323">
    <property type="entry name" value="VACUOLAR PROTEIN SORTING-ASSOCIATED PROTEIN"/>
    <property type="match status" value="1"/>
</dbReference>
<comment type="similarity">
    <text evidence="1">Belongs to the VPS18 family.</text>
</comment>
<dbReference type="GO" id="GO:0048284">
    <property type="term" value="P:organelle fusion"/>
    <property type="evidence" value="ECO:0007669"/>
    <property type="project" value="TreeGrafter"/>
</dbReference>
<dbReference type="InterPro" id="IPR007810">
    <property type="entry name" value="Pep3/Vps18_beta-prop"/>
</dbReference>
<dbReference type="GO" id="GO:0006904">
    <property type="term" value="P:vesicle docking involved in exocytosis"/>
    <property type="evidence" value="ECO:0007669"/>
    <property type="project" value="TreeGrafter"/>
</dbReference>
<dbReference type="GO" id="GO:0030674">
    <property type="term" value="F:protein-macromolecule adaptor activity"/>
    <property type="evidence" value="ECO:0007669"/>
    <property type="project" value="TreeGrafter"/>
</dbReference>
<keyword evidence="5" id="KW-0472">Membrane</keyword>
<evidence type="ECO:0000256" key="1">
    <source>
        <dbReference type="ARBA" id="ARBA00010454"/>
    </source>
</evidence>
<dbReference type="GO" id="GO:0008270">
    <property type="term" value="F:zinc ion binding"/>
    <property type="evidence" value="ECO:0007669"/>
    <property type="project" value="UniProtKB-KW"/>
</dbReference>
<dbReference type="GO" id="GO:0006886">
    <property type="term" value="P:intracellular protein transport"/>
    <property type="evidence" value="ECO:0007669"/>
    <property type="project" value="UniProtKB-UniRule"/>
</dbReference>
<proteinExistence type="inferred from homology"/>
<evidence type="ECO:0000256" key="5">
    <source>
        <dbReference type="ARBA" id="ARBA00023136"/>
    </source>
</evidence>
<evidence type="ECO:0000313" key="12">
    <source>
        <dbReference type="Proteomes" id="UP000187209"/>
    </source>
</evidence>
<dbReference type="GO" id="GO:0005768">
    <property type="term" value="C:endosome"/>
    <property type="evidence" value="ECO:0007669"/>
    <property type="project" value="TreeGrafter"/>
</dbReference>
<dbReference type="Pfam" id="PF05131">
    <property type="entry name" value="Pep3_Vps18"/>
    <property type="match status" value="1"/>
</dbReference>
<dbReference type="GO" id="GO:0007033">
    <property type="term" value="P:vacuole organization"/>
    <property type="evidence" value="ECO:0007669"/>
    <property type="project" value="TreeGrafter"/>
</dbReference>